<dbReference type="GO" id="GO:0003824">
    <property type="term" value="F:catalytic activity"/>
    <property type="evidence" value="ECO:0007669"/>
    <property type="project" value="InterPro"/>
</dbReference>
<evidence type="ECO:0000256" key="4">
    <source>
        <dbReference type="ARBA" id="ARBA00023004"/>
    </source>
</evidence>
<dbReference type="GO" id="GO:0051536">
    <property type="term" value="F:iron-sulfur cluster binding"/>
    <property type="evidence" value="ECO:0007669"/>
    <property type="project" value="UniProtKB-KW"/>
</dbReference>
<protein>
    <submittedName>
        <fullName evidence="8">Uncharacterized protein</fullName>
    </submittedName>
</protein>
<dbReference type="AlphaFoldDB" id="A0A0F9XD40"/>
<dbReference type="CDD" id="cd02068">
    <property type="entry name" value="radical_SAM_B12_BD"/>
    <property type="match status" value="1"/>
</dbReference>
<dbReference type="InterPro" id="IPR023404">
    <property type="entry name" value="rSAM_horseshoe"/>
</dbReference>
<dbReference type="SMART" id="SM00729">
    <property type="entry name" value="Elp3"/>
    <property type="match status" value="1"/>
</dbReference>
<dbReference type="InterPro" id="IPR006158">
    <property type="entry name" value="Cobalamin-bd"/>
</dbReference>
<dbReference type="GO" id="GO:0046872">
    <property type="term" value="F:metal ion binding"/>
    <property type="evidence" value="ECO:0007669"/>
    <property type="project" value="UniProtKB-KW"/>
</dbReference>
<dbReference type="SFLD" id="SFLDS00029">
    <property type="entry name" value="Radical_SAM"/>
    <property type="match status" value="1"/>
</dbReference>
<keyword evidence="5" id="KW-0411">Iron-sulfur</keyword>
<dbReference type="Pfam" id="PF04055">
    <property type="entry name" value="Radical_SAM"/>
    <property type="match status" value="1"/>
</dbReference>
<feature type="domain" description="B12-binding" evidence="6">
    <location>
        <begin position="2"/>
        <end position="124"/>
    </location>
</feature>
<dbReference type="PROSITE" id="PS51918">
    <property type="entry name" value="RADICAL_SAM"/>
    <property type="match status" value="1"/>
</dbReference>
<name>A0A0F9XD40_9ZZZZ</name>
<dbReference type="InterPro" id="IPR051198">
    <property type="entry name" value="BchE-like"/>
</dbReference>
<accession>A0A0F9XD40</accession>
<evidence type="ECO:0000259" key="6">
    <source>
        <dbReference type="PROSITE" id="PS51332"/>
    </source>
</evidence>
<dbReference type="SFLD" id="SFLDG01082">
    <property type="entry name" value="B12-binding_domain_containing"/>
    <property type="match status" value="1"/>
</dbReference>
<keyword evidence="4" id="KW-0408">Iron</keyword>
<dbReference type="InterPro" id="IPR058240">
    <property type="entry name" value="rSAM_sf"/>
</dbReference>
<evidence type="ECO:0000256" key="2">
    <source>
        <dbReference type="ARBA" id="ARBA00022691"/>
    </source>
</evidence>
<evidence type="ECO:0000256" key="1">
    <source>
        <dbReference type="ARBA" id="ARBA00001966"/>
    </source>
</evidence>
<dbReference type="PANTHER" id="PTHR43409">
    <property type="entry name" value="ANAEROBIC MAGNESIUM-PROTOPORPHYRIN IX MONOMETHYL ESTER CYCLASE-RELATED"/>
    <property type="match status" value="1"/>
</dbReference>
<dbReference type="Gene3D" id="3.80.30.20">
    <property type="entry name" value="tm_1862 like domain"/>
    <property type="match status" value="1"/>
</dbReference>
<evidence type="ECO:0000256" key="3">
    <source>
        <dbReference type="ARBA" id="ARBA00022723"/>
    </source>
</evidence>
<dbReference type="Pfam" id="PF02310">
    <property type="entry name" value="B12-binding"/>
    <property type="match status" value="1"/>
</dbReference>
<dbReference type="InterPro" id="IPR007197">
    <property type="entry name" value="rSAM"/>
</dbReference>
<comment type="cofactor">
    <cofactor evidence="1">
        <name>[4Fe-4S] cluster</name>
        <dbReference type="ChEBI" id="CHEBI:49883"/>
    </cofactor>
</comment>
<organism evidence="8">
    <name type="scientific">marine sediment metagenome</name>
    <dbReference type="NCBI Taxonomy" id="412755"/>
    <lineage>
        <taxon>unclassified sequences</taxon>
        <taxon>metagenomes</taxon>
        <taxon>ecological metagenomes</taxon>
    </lineage>
</organism>
<gene>
    <name evidence="8" type="ORF">LCGC14_0235340</name>
</gene>
<dbReference type="CDD" id="cd01335">
    <property type="entry name" value="Radical_SAM"/>
    <property type="match status" value="1"/>
</dbReference>
<sequence>MNKSLLLLCQEAKVEPLGLMHLAAVSEDEGWDTTIKPVDFNEGFYSEDVASDIIGFSLYTGIHKRAYQWMGRLREIGRRVIVGGPHASYFPKECAEHADVVVVGRGQEPLRQILSGNMKSKIICGNNTEPLSIPSRKGFYANYPDYKASPIKSMMASLGCPYKCSYCYNSMKRIFPHRSRDVGDLLVELEQLENLSQETQLIYFQDDVFGMDLTWLQEFAERWSFPYHAQTRIEFLDPQKESARKRIALLKKSGCTGLTVAIETANETVRKDVLGRTMTNEAFFRAFDWLSMRNFKVRTEQMLGLPTPDPLETDLDTLKMNVELRRETGLPTMAWASVFVPYKGTEIWRYCKEHGYYNGENDDAPASFFEKSVLNFSDDCKDRMKWLADNFHLLALIPNGHKVARQAVYNDMKDLASLTKYHLYDSELYGVKK</sequence>
<evidence type="ECO:0000313" key="8">
    <source>
        <dbReference type="EMBL" id="KKN89688.1"/>
    </source>
</evidence>
<comment type="caution">
    <text evidence="8">The sequence shown here is derived from an EMBL/GenBank/DDBJ whole genome shotgun (WGS) entry which is preliminary data.</text>
</comment>
<proteinExistence type="predicted"/>
<keyword evidence="3" id="KW-0479">Metal-binding</keyword>
<dbReference type="EMBL" id="LAZR01000116">
    <property type="protein sequence ID" value="KKN89688.1"/>
    <property type="molecule type" value="Genomic_DNA"/>
</dbReference>
<dbReference type="SUPFAM" id="SSF102114">
    <property type="entry name" value="Radical SAM enzymes"/>
    <property type="match status" value="1"/>
</dbReference>
<feature type="domain" description="Radical SAM core" evidence="7">
    <location>
        <begin position="146"/>
        <end position="374"/>
    </location>
</feature>
<dbReference type="PANTHER" id="PTHR43409:SF7">
    <property type="entry name" value="BLL1977 PROTEIN"/>
    <property type="match status" value="1"/>
</dbReference>
<evidence type="ECO:0000259" key="7">
    <source>
        <dbReference type="PROSITE" id="PS51918"/>
    </source>
</evidence>
<dbReference type="Gene3D" id="3.40.50.280">
    <property type="entry name" value="Cobalamin-binding domain"/>
    <property type="match status" value="1"/>
</dbReference>
<dbReference type="GO" id="GO:0031419">
    <property type="term" value="F:cobalamin binding"/>
    <property type="evidence" value="ECO:0007669"/>
    <property type="project" value="InterPro"/>
</dbReference>
<reference evidence="8" key="1">
    <citation type="journal article" date="2015" name="Nature">
        <title>Complex archaea that bridge the gap between prokaryotes and eukaryotes.</title>
        <authorList>
            <person name="Spang A."/>
            <person name="Saw J.H."/>
            <person name="Jorgensen S.L."/>
            <person name="Zaremba-Niedzwiedzka K."/>
            <person name="Martijn J."/>
            <person name="Lind A.E."/>
            <person name="van Eijk R."/>
            <person name="Schleper C."/>
            <person name="Guy L."/>
            <person name="Ettema T.J."/>
        </authorList>
    </citation>
    <scope>NUCLEOTIDE SEQUENCE</scope>
</reference>
<evidence type="ECO:0000256" key="5">
    <source>
        <dbReference type="ARBA" id="ARBA00023014"/>
    </source>
</evidence>
<dbReference type="InterPro" id="IPR006638">
    <property type="entry name" value="Elp3/MiaA/NifB-like_rSAM"/>
</dbReference>
<dbReference type="PROSITE" id="PS51332">
    <property type="entry name" value="B12_BINDING"/>
    <property type="match status" value="1"/>
</dbReference>
<keyword evidence="2" id="KW-0949">S-adenosyl-L-methionine</keyword>